<organism evidence="1 2">
    <name type="scientific">Brassica cretica</name>
    <name type="common">Mustard</name>
    <dbReference type="NCBI Taxonomy" id="69181"/>
    <lineage>
        <taxon>Eukaryota</taxon>
        <taxon>Viridiplantae</taxon>
        <taxon>Streptophyta</taxon>
        <taxon>Embryophyta</taxon>
        <taxon>Tracheophyta</taxon>
        <taxon>Spermatophyta</taxon>
        <taxon>Magnoliopsida</taxon>
        <taxon>eudicotyledons</taxon>
        <taxon>Gunneridae</taxon>
        <taxon>Pentapetalae</taxon>
        <taxon>rosids</taxon>
        <taxon>malvids</taxon>
        <taxon>Brassicales</taxon>
        <taxon>Brassicaceae</taxon>
        <taxon>Brassiceae</taxon>
        <taxon>Brassica</taxon>
    </lineage>
</organism>
<proteinExistence type="predicted"/>
<dbReference type="EMBL" id="QGKW02001940">
    <property type="protein sequence ID" value="KAF2557750.1"/>
    <property type="molecule type" value="Genomic_DNA"/>
</dbReference>
<evidence type="ECO:0000313" key="1">
    <source>
        <dbReference type="EMBL" id="KAF2557750.1"/>
    </source>
</evidence>
<evidence type="ECO:0000313" key="2">
    <source>
        <dbReference type="Proteomes" id="UP000712281"/>
    </source>
</evidence>
<comment type="caution">
    <text evidence="1">The sequence shown here is derived from an EMBL/GenBank/DDBJ whole genome shotgun (WGS) entry which is preliminary data.</text>
</comment>
<sequence>MTQATREVDLIMQNMDVSMTQQEQQEVQEEILKLLEPVPQPQDSGVHADQVMPKD</sequence>
<name>A0A8S9HKX7_BRACR</name>
<accession>A0A8S9HKX7</accession>
<gene>
    <name evidence="1" type="ORF">F2Q68_00012815</name>
</gene>
<dbReference type="AlphaFoldDB" id="A0A8S9HKX7"/>
<dbReference type="Proteomes" id="UP000712281">
    <property type="component" value="Unassembled WGS sequence"/>
</dbReference>
<protein>
    <submittedName>
        <fullName evidence="1">Uncharacterized protein</fullName>
    </submittedName>
</protein>
<reference evidence="1" key="1">
    <citation type="submission" date="2019-12" db="EMBL/GenBank/DDBJ databases">
        <title>Genome sequencing and annotation of Brassica cretica.</title>
        <authorList>
            <person name="Studholme D.J."/>
            <person name="Sarris P.F."/>
        </authorList>
    </citation>
    <scope>NUCLEOTIDE SEQUENCE</scope>
    <source>
        <strain evidence="1">PFS-001/15</strain>
        <tissue evidence="1">Leaf</tissue>
    </source>
</reference>